<accession>A0AAQ3K3Q0</accession>
<feature type="region of interest" description="Disordered" evidence="2">
    <location>
        <begin position="164"/>
        <end position="189"/>
    </location>
</feature>
<dbReference type="Gene3D" id="3.30.160.60">
    <property type="entry name" value="Classic Zinc Finger"/>
    <property type="match status" value="1"/>
</dbReference>
<feature type="region of interest" description="Disordered" evidence="2">
    <location>
        <begin position="1"/>
        <end position="60"/>
    </location>
</feature>
<reference evidence="4 5" key="1">
    <citation type="submission" date="2023-10" db="EMBL/GenBank/DDBJ databases">
        <title>Chromosome-scale genome assembly provides insights into flower coloration mechanisms of Canna indica.</title>
        <authorList>
            <person name="Li C."/>
        </authorList>
    </citation>
    <scope>NUCLEOTIDE SEQUENCE [LARGE SCALE GENOMIC DNA]</scope>
    <source>
        <tissue evidence="4">Flower</tissue>
    </source>
</reference>
<proteinExistence type="predicted"/>
<evidence type="ECO:0000259" key="3">
    <source>
        <dbReference type="PROSITE" id="PS50157"/>
    </source>
</evidence>
<dbReference type="InterPro" id="IPR053266">
    <property type="entry name" value="Zinc_finger_protein_7"/>
</dbReference>
<keyword evidence="1" id="KW-0479">Metal-binding</keyword>
<protein>
    <submittedName>
        <fullName evidence="4">Zinc finger protein 2-like</fullName>
    </submittedName>
</protein>
<evidence type="ECO:0000313" key="4">
    <source>
        <dbReference type="EMBL" id="WOL00574.1"/>
    </source>
</evidence>
<dbReference type="EMBL" id="CP136892">
    <property type="protein sequence ID" value="WOL00574.1"/>
    <property type="molecule type" value="Genomic_DNA"/>
</dbReference>
<dbReference type="PROSITE" id="PS50157">
    <property type="entry name" value="ZINC_FINGER_C2H2_2"/>
    <property type="match status" value="1"/>
</dbReference>
<feature type="compositionally biased region" description="Polar residues" evidence="2">
    <location>
        <begin position="168"/>
        <end position="189"/>
    </location>
</feature>
<evidence type="ECO:0000256" key="1">
    <source>
        <dbReference type="PROSITE-ProRule" id="PRU00042"/>
    </source>
</evidence>
<dbReference type="InterPro" id="IPR013087">
    <property type="entry name" value="Znf_C2H2_type"/>
</dbReference>
<dbReference type="Proteomes" id="UP001327560">
    <property type="component" value="Chromosome 3"/>
</dbReference>
<name>A0AAQ3K3Q0_9LILI</name>
<keyword evidence="1" id="KW-0862">Zinc</keyword>
<feature type="compositionally biased region" description="Basic and acidic residues" evidence="2">
    <location>
        <begin position="24"/>
        <end position="34"/>
    </location>
</feature>
<dbReference type="PANTHER" id="PTHR47593">
    <property type="entry name" value="ZINC FINGER PROTEIN 4-LIKE"/>
    <property type="match status" value="1"/>
</dbReference>
<keyword evidence="1" id="KW-0863">Zinc-finger</keyword>
<evidence type="ECO:0000313" key="5">
    <source>
        <dbReference type="Proteomes" id="UP001327560"/>
    </source>
</evidence>
<keyword evidence="5" id="KW-1185">Reference proteome</keyword>
<sequence length="189" mass="21402">METEEMVGEEATDQKPTEQTIYPDGRENLHEDRQAWLNLTLGGRTSSTDGSSSNLESKPPSRKMFSCNFCMRKFFSSQALGGHQNAHKRERGATRRTHQSHKMMMGFPLYAPFQSLTVHSHSIAHKQHPERGMSMVARCYQVNSDTQVTRMPFALDEASGSKWPGSFQKVSQPTNQPSEQQNLDLSLRL</sequence>
<feature type="domain" description="C2H2-type" evidence="3">
    <location>
        <begin position="65"/>
        <end position="92"/>
    </location>
</feature>
<feature type="compositionally biased region" description="Low complexity" evidence="2">
    <location>
        <begin position="39"/>
        <end position="57"/>
    </location>
</feature>
<gene>
    <name evidence="4" type="ORF">Cni_G09287</name>
</gene>
<dbReference type="PANTHER" id="PTHR47593:SF8">
    <property type="entry name" value="OS12G0581900 PROTEIN"/>
    <property type="match status" value="1"/>
</dbReference>
<dbReference type="PROSITE" id="PS00028">
    <property type="entry name" value="ZINC_FINGER_C2H2_1"/>
    <property type="match status" value="1"/>
</dbReference>
<dbReference type="GO" id="GO:0008270">
    <property type="term" value="F:zinc ion binding"/>
    <property type="evidence" value="ECO:0007669"/>
    <property type="project" value="UniProtKB-KW"/>
</dbReference>
<dbReference type="SUPFAM" id="SSF57667">
    <property type="entry name" value="beta-beta-alpha zinc fingers"/>
    <property type="match status" value="1"/>
</dbReference>
<feature type="compositionally biased region" description="Acidic residues" evidence="2">
    <location>
        <begin position="1"/>
        <end position="11"/>
    </location>
</feature>
<dbReference type="AlphaFoldDB" id="A0AAQ3K3Q0"/>
<dbReference type="InterPro" id="IPR036236">
    <property type="entry name" value="Znf_C2H2_sf"/>
</dbReference>
<organism evidence="4 5">
    <name type="scientific">Canna indica</name>
    <name type="common">Indian-shot</name>
    <dbReference type="NCBI Taxonomy" id="4628"/>
    <lineage>
        <taxon>Eukaryota</taxon>
        <taxon>Viridiplantae</taxon>
        <taxon>Streptophyta</taxon>
        <taxon>Embryophyta</taxon>
        <taxon>Tracheophyta</taxon>
        <taxon>Spermatophyta</taxon>
        <taxon>Magnoliopsida</taxon>
        <taxon>Liliopsida</taxon>
        <taxon>Zingiberales</taxon>
        <taxon>Cannaceae</taxon>
        <taxon>Canna</taxon>
    </lineage>
</organism>
<evidence type="ECO:0000256" key="2">
    <source>
        <dbReference type="SAM" id="MobiDB-lite"/>
    </source>
</evidence>